<keyword evidence="3" id="KW-1185">Reference proteome</keyword>
<gene>
    <name evidence="2" type="ORF">Bca52824_056463</name>
</gene>
<dbReference type="Proteomes" id="UP000886595">
    <property type="component" value="Unassembled WGS sequence"/>
</dbReference>
<dbReference type="AlphaFoldDB" id="A0A8X7QP78"/>
<evidence type="ECO:0000313" key="3">
    <source>
        <dbReference type="Proteomes" id="UP000886595"/>
    </source>
</evidence>
<sequence length="138" mass="16089">MDTRQREKEKYKEKEMAPGERTPKDRTWTVVKEKHREDFGHGKMCVQFSCEEIWSNKEKMGKVLRLWNSFLELMLGVPASKDVTTTCCAVQPPQKDEEIGNGAADKRSGDVDERVFYGNEDFYVLFRLHRVGSLTHFL</sequence>
<protein>
    <submittedName>
        <fullName evidence="2">Uncharacterized protein</fullName>
    </submittedName>
</protein>
<evidence type="ECO:0000313" key="2">
    <source>
        <dbReference type="EMBL" id="KAG2273908.1"/>
    </source>
</evidence>
<name>A0A8X7QP78_BRACI</name>
<accession>A0A8X7QP78</accession>
<dbReference type="OrthoDB" id="10265969at2759"/>
<proteinExistence type="predicted"/>
<feature type="region of interest" description="Disordered" evidence="1">
    <location>
        <begin position="1"/>
        <end position="25"/>
    </location>
</feature>
<organism evidence="2 3">
    <name type="scientific">Brassica carinata</name>
    <name type="common">Ethiopian mustard</name>
    <name type="synonym">Abyssinian cabbage</name>
    <dbReference type="NCBI Taxonomy" id="52824"/>
    <lineage>
        <taxon>Eukaryota</taxon>
        <taxon>Viridiplantae</taxon>
        <taxon>Streptophyta</taxon>
        <taxon>Embryophyta</taxon>
        <taxon>Tracheophyta</taxon>
        <taxon>Spermatophyta</taxon>
        <taxon>Magnoliopsida</taxon>
        <taxon>eudicotyledons</taxon>
        <taxon>Gunneridae</taxon>
        <taxon>Pentapetalae</taxon>
        <taxon>rosids</taxon>
        <taxon>malvids</taxon>
        <taxon>Brassicales</taxon>
        <taxon>Brassicaceae</taxon>
        <taxon>Brassiceae</taxon>
        <taxon>Brassica</taxon>
    </lineage>
</organism>
<reference evidence="2 3" key="1">
    <citation type="submission" date="2020-02" db="EMBL/GenBank/DDBJ databases">
        <authorList>
            <person name="Ma Q."/>
            <person name="Huang Y."/>
            <person name="Song X."/>
            <person name="Pei D."/>
        </authorList>
    </citation>
    <scope>NUCLEOTIDE SEQUENCE [LARGE SCALE GENOMIC DNA]</scope>
    <source>
        <strain evidence="2">Sxm20200214</strain>
        <tissue evidence="2">Leaf</tissue>
    </source>
</reference>
<evidence type="ECO:0000256" key="1">
    <source>
        <dbReference type="SAM" id="MobiDB-lite"/>
    </source>
</evidence>
<dbReference type="EMBL" id="JAAMPC010000012">
    <property type="protein sequence ID" value="KAG2273908.1"/>
    <property type="molecule type" value="Genomic_DNA"/>
</dbReference>
<comment type="caution">
    <text evidence="2">The sequence shown here is derived from an EMBL/GenBank/DDBJ whole genome shotgun (WGS) entry which is preliminary data.</text>
</comment>